<name>A0A0H3I490_PECPM</name>
<gene>
    <name evidence="3" type="ordered locus">W5S_2322</name>
    <name evidence="4" type="ORF">F6Q06_23780</name>
</gene>
<organism evidence="3 5">
    <name type="scientific">Pectobacterium parmentieri</name>
    <dbReference type="NCBI Taxonomy" id="1905730"/>
    <lineage>
        <taxon>Bacteria</taxon>
        <taxon>Pseudomonadati</taxon>
        <taxon>Pseudomonadota</taxon>
        <taxon>Gammaproteobacteria</taxon>
        <taxon>Enterobacterales</taxon>
        <taxon>Pectobacteriaceae</taxon>
        <taxon>Pectobacterium</taxon>
    </lineage>
</organism>
<sequence>MVKKSIFTLLILSVLGYTAAVNAQEVKDKKYYREHIDEARELAKSCKSNIKPPTKGQRPDAPDNCQNAKSAVWLDDHTYKSQKK</sequence>
<evidence type="ECO:0000313" key="4">
    <source>
        <dbReference type="EMBL" id="MBI0557454.1"/>
    </source>
</evidence>
<dbReference type="RefSeq" id="WP_014699993.1">
    <property type="nucleotide sequence ID" value="NC_017845.1"/>
</dbReference>
<dbReference type="Proteomes" id="UP001194579">
    <property type="component" value="Unassembled WGS sequence"/>
</dbReference>
<protein>
    <submittedName>
        <fullName evidence="4">EexN family lipoprotein</fullName>
    </submittedName>
    <submittedName>
        <fullName evidence="3">Surface exclusion lipoprotein</fullName>
    </submittedName>
</protein>
<dbReference type="NCBIfam" id="NF033894">
    <property type="entry name" value="Eex_IncN"/>
    <property type="match status" value="1"/>
</dbReference>
<dbReference type="AlphaFoldDB" id="A0A0H3I490"/>
<dbReference type="EMBL" id="CP003415">
    <property type="protein sequence ID" value="AFI90410.1"/>
    <property type="molecule type" value="Genomic_DNA"/>
</dbReference>
<keyword evidence="3" id="KW-0449">Lipoprotein</keyword>
<evidence type="ECO:0000313" key="6">
    <source>
        <dbReference type="Proteomes" id="UP001194579"/>
    </source>
</evidence>
<dbReference type="KEGG" id="pec:W5S_2322"/>
<keyword evidence="2" id="KW-0732">Signal</keyword>
<feature type="chain" id="PRO_5002611870" evidence="2">
    <location>
        <begin position="24"/>
        <end position="84"/>
    </location>
</feature>
<evidence type="ECO:0000313" key="3">
    <source>
        <dbReference type="EMBL" id="AFI90410.1"/>
    </source>
</evidence>
<reference evidence="3" key="2">
    <citation type="submission" date="2012-03" db="EMBL/GenBank/DDBJ databases">
        <authorList>
            <person name="Koskinen P."/>
            <person name="Laine P."/>
            <person name="Niemi O."/>
            <person name="Nykyri J."/>
            <person name="Harjunpaa H."/>
            <person name="Auvinen P."/>
            <person name="Paulin L."/>
            <person name="Pirhonen M."/>
            <person name="Palva T."/>
            <person name="Holm L."/>
        </authorList>
    </citation>
    <scope>NUCLEOTIDE SEQUENCE</scope>
    <source>
        <strain evidence="3">SCC3193</strain>
    </source>
</reference>
<evidence type="ECO:0000256" key="1">
    <source>
        <dbReference type="SAM" id="MobiDB-lite"/>
    </source>
</evidence>
<feature type="region of interest" description="Disordered" evidence="1">
    <location>
        <begin position="45"/>
        <end position="66"/>
    </location>
</feature>
<reference evidence="6" key="3">
    <citation type="submission" date="2023-07" db="EMBL/GenBank/DDBJ databases">
        <title>Identification of Pectobacterium versatile causing blackleg of potato from New York State with a whole genome sequencing approach.</title>
        <authorList>
            <person name="Ma X."/>
            <person name="Swingle B."/>
        </authorList>
    </citation>
    <scope>NUCLEOTIDE SEQUENCE [LARGE SCALE GENOMIC DNA]</scope>
    <source>
        <strain evidence="6">NY1588A</strain>
    </source>
</reference>
<evidence type="ECO:0000256" key="2">
    <source>
        <dbReference type="SAM" id="SignalP"/>
    </source>
</evidence>
<dbReference type="EMBL" id="WABS01000109">
    <property type="protein sequence ID" value="MBI0557454.1"/>
    <property type="molecule type" value="Genomic_DNA"/>
</dbReference>
<feature type="signal peptide" evidence="2">
    <location>
        <begin position="1"/>
        <end position="23"/>
    </location>
</feature>
<keyword evidence="6" id="KW-1185">Reference proteome</keyword>
<dbReference type="STRING" id="1905730.W5S_2322"/>
<dbReference type="HOGENOM" id="CLU_2524563_0_0_6"/>
<accession>A0A0H3I490</accession>
<evidence type="ECO:0000313" key="5">
    <source>
        <dbReference type="Proteomes" id="UP000008044"/>
    </source>
</evidence>
<dbReference type="Proteomes" id="UP000008044">
    <property type="component" value="Chromosome"/>
</dbReference>
<reference evidence="4" key="4">
    <citation type="submission" date="2024-05" db="EMBL/GenBank/DDBJ databases">
        <title>Identification of Pectobacterium versatile causing blackleg of potato from New York State with a whole genome sequencing approach.</title>
        <authorList>
            <person name="Ma X."/>
            <person name="Swingle B."/>
        </authorList>
    </citation>
    <scope>NUCLEOTIDE SEQUENCE</scope>
    <source>
        <strain evidence="4">NY1588A</strain>
    </source>
</reference>
<proteinExistence type="predicted"/>
<reference evidence="3 5" key="1">
    <citation type="journal article" date="2012" name="J. Bacteriol.">
        <title>Genome sequence of Pectobacterium sp. strain SCC3193.</title>
        <authorList>
            <person name="Koskinen J.P."/>
            <person name="Laine P."/>
            <person name="Niemi O."/>
            <person name="Nykyri J."/>
            <person name="Harjunpaa H."/>
            <person name="Auvinen P."/>
            <person name="Paulin L."/>
            <person name="Pirhonen M."/>
            <person name="Palva T."/>
            <person name="Holm L."/>
        </authorList>
    </citation>
    <scope>NUCLEOTIDE SEQUENCE [LARGE SCALE GENOMIC DNA]</scope>
    <source>
        <strain evidence="3 5">SCC3193</strain>
    </source>
</reference>
<dbReference type="InterPro" id="IPR047937">
    <property type="entry name" value="Eex_IncN-like"/>
</dbReference>